<proteinExistence type="predicted"/>
<dbReference type="Pfam" id="PF22776">
    <property type="entry name" value="K_trans_C"/>
    <property type="match status" value="1"/>
</dbReference>
<evidence type="ECO:0000313" key="14">
    <source>
        <dbReference type="Proteomes" id="UP000247973"/>
    </source>
</evidence>
<sequence>MSSNKRHKVPFGPIGIIMAIGVVFGDIGTSPLYVMKSVLEALPDNQLSRPEYIIGAVSCVIWTLTIQTTLKYVILTLRADNKGEGGILALYALIRQKYRWAYVVAALGAATLLADGVITPAMTVITSMEGLNNIVPEVPIVPATLLIVMGIFLIQPMGTSSLGKYFGTAMLAWFVMIGVVGLSQFVLDLSVIKAFNPLYAIRFLIEAPHTMFILGAVFLCTTGAEALYSDLGHCGLKNIRISWVFVKITLILNYLGQAAWIIDNPSLVQHGINPFFSMMPSWFSFIGVAMATVASIIASQALISGSFTVISEAISLNLWPNVKIKYPTHIKGQMYIPSVNFTMMIFCAIIIMMFQSSSRLEAAYGLAITLSMLMTTMLLYLYFKETKKPIWFSVPVSLFFFIIEFSFFVANMQKFAHGGFASILIAGIIFFMMYSWFNGRRIKRHYTTYDQVNEPYLAHIQEISEDTTIPKTATNLVYITKANNKHALESKITYSLFKKFPKRADTYWFVRIKRTDAPYEFDYEVKTFVPGKIFRIDLRVGFKVGVHADKYVRLICYNMERDKKVDLSSRYPSMHKAKGDFSFIVVDRIFRNIELEPRQRITLAWYNLIKRFSTSDTQMLDLDPSFAIVETVPLVNVYHKDDILERLISQSDQAEQDAEA</sequence>
<evidence type="ECO:0000256" key="10">
    <source>
        <dbReference type="SAM" id="Phobius"/>
    </source>
</evidence>
<keyword evidence="4 10" id="KW-0812">Transmembrane</keyword>
<evidence type="ECO:0000256" key="4">
    <source>
        <dbReference type="ARBA" id="ARBA00022692"/>
    </source>
</evidence>
<feature type="transmembrane region" description="Helical" evidence="10">
    <location>
        <begin position="134"/>
        <end position="154"/>
    </location>
</feature>
<feature type="transmembrane region" description="Helical" evidence="10">
    <location>
        <begin position="207"/>
        <end position="229"/>
    </location>
</feature>
<feature type="transmembrane region" description="Helical" evidence="10">
    <location>
        <begin position="12"/>
        <end position="33"/>
    </location>
</feature>
<dbReference type="InterPro" id="IPR053952">
    <property type="entry name" value="K_trans_C"/>
</dbReference>
<evidence type="ECO:0000256" key="8">
    <source>
        <dbReference type="ARBA" id="ARBA00023065"/>
    </source>
</evidence>
<keyword evidence="8" id="KW-0406">Ion transport</keyword>
<accession>A0A2V3PSM2</accession>
<evidence type="ECO:0000313" key="13">
    <source>
        <dbReference type="EMBL" id="PXV65448.1"/>
    </source>
</evidence>
<dbReference type="GO" id="GO:0015293">
    <property type="term" value="F:symporter activity"/>
    <property type="evidence" value="ECO:0007669"/>
    <property type="project" value="UniProtKB-KW"/>
</dbReference>
<dbReference type="PANTHER" id="PTHR30540">
    <property type="entry name" value="OSMOTIC STRESS POTASSIUM TRANSPORTER"/>
    <property type="match status" value="1"/>
</dbReference>
<keyword evidence="6" id="KW-0630">Potassium</keyword>
<feature type="domain" description="K+ potassium transporter C-terminal" evidence="12">
    <location>
        <begin position="475"/>
        <end position="625"/>
    </location>
</feature>
<feature type="transmembrane region" description="Helical" evidence="10">
    <location>
        <begin position="415"/>
        <end position="437"/>
    </location>
</feature>
<evidence type="ECO:0000256" key="6">
    <source>
        <dbReference type="ARBA" id="ARBA00022958"/>
    </source>
</evidence>
<evidence type="ECO:0000256" key="9">
    <source>
        <dbReference type="ARBA" id="ARBA00023136"/>
    </source>
</evidence>
<keyword evidence="7 10" id="KW-1133">Transmembrane helix</keyword>
<evidence type="ECO:0000259" key="11">
    <source>
        <dbReference type="Pfam" id="PF02705"/>
    </source>
</evidence>
<dbReference type="OrthoDB" id="9805577at2"/>
<dbReference type="RefSeq" id="WP_110310178.1">
    <property type="nucleotide sequence ID" value="NZ_QICL01000007.1"/>
</dbReference>
<comment type="caution">
    <text evidence="13">The sequence shown here is derived from an EMBL/GenBank/DDBJ whole genome shotgun (WGS) entry which is preliminary data.</text>
</comment>
<dbReference type="PANTHER" id="PTHR30540:SF83">
    <property type="entry name" value="K+ POTASSIUM TRANSPORTER"/>
    <property type="match status" value="1"/>
</dbReference>
<gene>
    <name evidence="13" type="ORF">CLV62_10740</name>
</gene>
<organism evidence="13 14">
    <name type="scientific">Dysgonomonas alginatilytica</name>
    <dbReference type="NCBI Taxonomy" id="1605892"/>
    <lineage>
        <taxon>Bacteria</taxon>
        <taxon>Pseudomonadati</taxon>
        <taxon>Bacteroidota</taxon>
        <taxon>Bacteroidia</taxon>
        <taxon>Bacteroidales</taxon>
        <taxon>Dysgonomonadaceae</taxon>
        <taxon>Dysgonomonas</taxon>
    </lineage>
</organism>
<keyword evidence="3" id="KW-0633">Potassium transport</keyword>
<evidence type="ECO:0000256" key="3">
    <source>
        <dbReference type="ARBA" id="ARBA00022538"/>
    </source>
</evidence>
<feature type="transmembrane region" description="Helical" evidence="10">
    <location>
        <begin position="53"/>
        <end position="74"/>
    </location>
</feature>
<keyword evidence="5" id="KW-0769">Symport</keyword>
<keyword evidence="9 10" id="KW-0472">Membrane</keyword>
<dbReference type="GO" id="GO:0015079">
    <property type="term" value="F:potassium ion transmembrane transporter activity"/>
    <property type="evidence" value="ECO:0007669"/>
    <property type="project" value="InterPro"/>
</dbReference>
<feature type="transmembrane region" description="Helical" evidence="10">
    <location>
        <begin position="390"/>
        <end position="409"/>
    </location>
</feature>
<reference evidence="13 14" key="1">
    <citation type="submission" date="2018-03" db="EMBL/GenBank/DDBJ databases">
        <title>Genomic Encyclopedia of Archaeal and Bacterial Type Strains, Phase II (KMG-II): from individual species to whole genera.</title>
        <authorList>
            <person name="Goeker M."/>
        </authorList>
    </citation>
    <scope>NUCLEOTIDE SEQUENCE [LARGE SCALE GENOMIC DNA]</scope>
    <source>
        <strain evidence="13 14">DSM 100214</strain>
    </source>
</reference>
<feature type="transmembrane region" description="Helical" evidence="10">
    <location>
        <begin position="241"/>
        <end position="262"/>
    </location>
</feature>
<feature type="transmembrane region" description="Helical" evidence="10">
    <location>
        <begin position="282"/>
        <end position="314"/>
    </location>
</feature>
<evidence type="ECO:0000259" key="12">
    <source>
        <dbReference type="Pfam" id="PF22776"/>
    </source>
</evidence>
<dbReference type="EMBL" id="QICL01000007">
    <property type="protein sequence ID" value="PXV65448.1"/>
    <property type="molecule type" value="Genomic_DNA"/>
</dbReference>
<feature type="transmembrane region" description="Helical" evidence="10">
    <location>
        <begin position="100"/>
        <end position="122"/>
    </location>
</feature>
<dbReference type="GO" id="GO:0016020">
    <property type="term" value="C:membrane"/>
    <property type="evidence" value="ECO:0007669"/>
    <property type="project" value="UniProtKB-SubCell"/>
</dbReference>
<dbReference type="InterPro" id="IPR053951">
    <property type="entry name" value="K_trans_N"/>
</dbReference>
<feature type="domain" description="K+ potassium transporter integral membrane" evidence="11">
    <location>
        <begin position="17"/>
        <end position="453"/>
    </location>
</feature>
<dbReference type="InterPro" id="IPR003855">
    <property type="entry name" value="K+_transporter"/>
</dbReference>
<dbReference type="Pfam" id="PF02705">
    <property type="entry name" value="K_trans"/>
    <property type="match status" value="1"/>
</dbReference>
<protein>
    <submittedName>
        <fullName evidence="13">KUP system potassium uptake protein</fullName>
    </submittedName>
</protein>
<name>A0A2V3PSM2_9BACT</name>
<keyword evidence="2" id="KW-0813">Transport</keyword>
<evidence type="ECO:0000256" key="7">
    <source>
        <dbReference type="ARBA" id="ARBA00022989"/>
    </source>
</evidence>
<dbReference type="AlphaFoldDB" id="A0A2V3PSM2"/>
<evidence type="ECO:0000256" key="2">
    <source>
        <dbReference type="ARBA" id="ARBA00022448"/>
    </source>
</evidence>
<dbReference type="Proteomes" id="UP000247973">
    <property type="component" value="Unassembled WGS sequence"/>
</dbReference>
<feature type="transmembrane region" description="Helical" evidence="10">
    <location>
        <begin position="362"/>
        <end position="383"/>
    </location>
</feature>
<feature type="transmembrane region" description="Helical" evidence="10">
    <location>
        <begin position="335"/>
        <end position="356"/>
    </location>
</feature>
<keyword evidence="14" id="KW-1185">Reference proteome</keyword>
<comment type="subcellular location">
    <subcellularLocation>
        <location evidence="1">Membrane</location>
        <topology evidence="1">Multi-pass membrane protein</topology>
    </subcellularLocation>
</comment>
<feature type="transmembrane region" description="Helical" evidence="10">
    <location>
        <begin position="166"/>
        <end position="187"/>
    </location>
</feature>
<evidence type="ECO:0000256" key="1">
    <source>
        <dbReference type="ARBA" id="ARBA00004141"/>
    </source>
</evidence>
<evidence type="ECO:0000256" key="5">
    <source>
        <dbReference type="ARBA" id="ARBA00022847"/>
    </source>
</evidence>